<dbReference type="GO" id="GO:0009279">
    <property type="term" value="C:cell outer membrane"/>
    <property type="evidence" value="ECO:0007669"/>
    <property type="project" value="UniProtKB-SubCell"/>
</dbReference>
<evidence type="ECO:0000256" key="1">
    <source>
        <dbReference type="ARBA" id="ARBA00022729"/>
    </source>
</evidence>
<dbReference type="Pfam" id="PF04390">
    <property type="entry name" value="LptE"/>
    <property type="match status" value="1"/>
</dbReference>
<keyword evidence="1 6" id="KW-0732">Signal</keyword>
<dbReference type="Gene3D" id="3.30.160.150">
    <property type="entry name" value="Lipoprotein like domain"/>
    <property type="match status" value="1"/>
</dbReference>
<comment type="subunit">
    <text evidence="6">Component of the lipopolysaccharide transport and assembly complex. Interacts with LptD.</text>
</comment>
<gene>
    <name evidence="6" type="primary">lptE</name>
    <name evidence="9" type="ORF">DMO17_18335</name>
</gene>
<feature type="chain" id="PRO_5015999354" description="LPS-assembly lipoprotein LptE" evidence="8">
    <location>
        <begin position="23"/>
        <end position="203"/>
    </location>
</feature>
<name>A0A2V4KEY6_AQUAC</name>
<evidence type="ECO:0000313" key="10">
    <source>
        <dbReference type="Proteomes" id="UP000248146"/>
    </source>
</evidence>
<comment type="function">
    <text evidence="6">Together with LptD, is involved in the assembly of lipopolysaccharide (LPS) at the surface of the outer membrane. Required for the proper assembly of LptD. Binds LPS and may serve as the LPS recognition site at the outer membrane.</text>
</comment>
<dbReference type="OrthoDB" id="5612114at2"/>
<proteinExistence type="inferred from homology"/>
<accession>A0A2V4KEY6</accession>
<dbReference type="Proteomes" id="UP000248146">
    <property type="component" value="Unassembled WGS sequence"/>
</dbReference>
<feature type="compositionally biased region" description="Polar residues" evidence="7">
    <location>
        <begin position="193"/>
        <end position="203"/>
    </location>
</feature>
<reference evidence="9 10" key="1">
    <citation type="submission" date="2018-06" db="EMBL/GenBank/DDBJ databases">
        <title>Pseudomonas diversity within urban Lake Michigan freshwaters.</title>
        <authorList>
            <person name="Batrich M."/>
            <person name="Hatzopoulos T."/>
            <person name="Putonti C."/>
        </authorList>
    </citation>
    <scope>NUCLEOTIDE SEQUENCE [LARGE SCALE GENOMIC DNA]</scope>
    <source>
        <strain evidence="9 10">MB-090714</strain>
    </source>
</reference>
<organism evidence="9 10">
    <name type="scientific">Aquipseudomonas alcaligenes</name>
    <name type="common">Pseudomonas alcaligenes</name>
    <dbReference type="NCBI Taxonomy" id="43263"/>
    <lineage>
        <taxon>Bacteria</taxon>
        <taxon>Pseudomonadati</taxon>
        <taxon>Pseudomonadota</taxon>
        <taxon>Gammaproteobacteria</taxon>
        <taxon>Pseudomonadales</taxon>
        <taxon>Pseudomonadaceae</taxon>
        <taxon>Aquipseudomonas</taxon>
    </lineage>
</organism>
<dbReference type="PANTHER" id="PTHR38098:SF1">
    <property type="entry name" value="LPS-ASSEMBLY LIPOPROTEIN LPTE"/>
    <property type="match status" value="1"/>
</dbReference>
<keyword evidence="3 6" id="KW-0564">Palmitate</keyword>
<comment type="similarity">
    <text evidence="6">Belongs to the LptE lipoprotein family.</text>
</comment>
<dbReference type="InterPro" id="IPR007485">
    <property type="entry name" value="LPS_assembly_LptE"/>
</dbReference>
<dbReference type="HAMAP" id="MF_01186">
    <property type="entry name" value="LPS_assembly_LptE"/>
    <property type="match status" value="1"/>
</dbReference>
<dbReference type="EMBL" id="QJRX01000011">
    <property type="protein sequence ID" value="PYC20155.1"/>
    <property type="molecule type" value="Genomic_DNA"/>
</dbReference>
<dbReference type="GO" id="GO:0001530">
    <property type="term" value="F:lipopolysaccharide binding"/>
    <property type="evidence" value="ECO:0007669"/>
    <property type="project" value="TreeGrafter"/>
</dbReference>
<keyword evidence="2 6" id="KW-0472">Membrane</keyword>
<dbReference type="RefSeq" id="WP_110683920.1">
    <property type="nucleotide sequence ID" value="NZ_CP154874.1"/>
</dbReference>
<evidence type="ECO:0000256" key="7">
    <source>
        <dbReference type="SAM" id="MobiDB-lite"/>
    </source>
</evidence>
<evidence type="ECO:0000256" key="2">
    <source>
        <dbReference type="ARBA" id="ARBA00023136"/>
    </source>
</evidence>
<keyword evidence="5 6" id="KW-0449">Lipoprotein</keyword>
<evidence type="ECO:0000256" key="3">
    <source>
        <dbReference type="ARBA" id="ARBA00023139"/>
    </source>
</evidence>
<feature type="signal peptide" evidence="8">
    <location>
        <begin position="1"/>
        <end position="22"/>
    </location>
</feature>
<dbReference type="GO" id="GO:1990351">
    <property type="term" value="C:transporter complex"/>
    <property type="evidence" value="ECO:0007669"/>
    <property type="project" value="TreeGrafter"/>
</dbReference>
<evidence type="ECO:0000256" key="8">
    <source>
        <dbReference type="SAM" id="SignalP"/>
    </source>
</evidence>
<evidence type="ECO:0000256" key="5">
    <source>
        <dbReference type="ARBA" id="ARBA00023288"/>
    </source>
</evidence>
<protein>
    <recommendedName>
        <fullName evidence="6">LPS-assembly lipoprotein LptE</fullName>
    </recommendedName>
</protein>
<sequence>MMKRNMLVIGLAVLLSACGFQLRGTGSAEFAIKEIDLQARNAYGDTAKQLQQLLENSGVKVHSGAPYRLFLANEQETQRTASVTSSARSAEYELTTRLDYEIRGEKNLLLLRDKLEVQSVYVHDENNLIGSSQESGQLRQEMRRELVQQMSLRLQLLSPAQLEQLQQEAEARAAAEAEAAAAARRAEQESAPLQSPIQLPISQ</sequence>
<comment type="caution">
    <text evidence="9">The sequence shown here is derived from an EMBL/GenBank/DDBJ whole genome shotgun (WGS) entry which is preliminary data.</text>
</comment>
<keyword evidence="4 6" id="KW-0998">Cell outer membrane</keyword>
<feature type="region of interest" description="Disordered" evidence="7">
    <location>
        <begin position="180"/>
        <end position="203"/>
    </location>
</feature>
<evidence type="ECO:0000313" key="9">
    <source>
        <dbReference type="EMBL" id="PYC20155.1"/>
    </source>
</evidence>
<dbReference type="GO" id="GO:0043165">
    <property type="term" value="P:Gram-negative-bacterium-type cell outer membrane assembly"/>
    <property type="evidence" value="ECO:0007669"/>
    <property type="project" value="UniProtKB-UniRule"/>
</dbReference>
<comment type="subcellular location">
    <subcellularLocation>
        <location evidence="6">Cell outer membrane</location>
        <topology evidence="6">Lipid-anchor</topology>
    </subcellularLocation>
</comment>
<dbReference type="PANTHER" id="PTHR38098">
    <property type="entry name" value="LPS-ASSEMBLY LIPOPROTEIN LPTE"/>
    <property type="match status" value="1"/>
</dbReference>
<dbReference type="PROSITE" id="PS51257">
    <property type="entry name" value="PROKAR_LIPOPROTEIN"/>
    <property type="match status" value="1"/>
</dbReference>
<dbReference type="GO" id="GO:0015920">
    <property type="term" value="P:lipopolysaccharide transport"/>
    <property type="evidence" value="ECO:0007669"/>
    <property type="project" value="TreeGrafter"/>
</dbReference>
<evidence type="ECO:0000256" key="4">
    <source>
        <dbReference type="ARBA" id="ARBA00023237"/>
    </source>
</evidence>
<dbReference type="AlphaFoldDB" id="A0A2V4KEY6"/>
<evidence type="ECO:0000256" key="6">
    <source>
        <dbReference type="HAMAP-Rule" id="MF_01186"/>
    </source>
</evidence>